<dbReference type="Proteomes" id="UP001066276">
    <property type="component" value="Chromosome 1_1"/>
</dbReference>
<evidence type="ECO:0000313" key="2">
    <source>
        <dbReference type="Proteomes" id="UP001066276"/>
    </source>
</evidence>
<name>A0AAV7WXV2_PLEWA</name>
<accession>A0AAV7WXV2</accession>
<proteinExistence type="predicted"/>
<evidence type="ECO:0000313" key="1">
    <source>
        <dbReference type="EMBL" id="KAJ1217561.1"/>
    </source>
</evidence>
<keyword evidence="2" id="KW-1185">Reference proteome</keyword>
<gene>
    <name evidence="1" type="ORF">NDU88_005155</name>
</gene>
<dbReference type="AlphaFoldDB" id="A0AAV7WXV2"/>
<sequence>MGEAPVNLLSQEYLMGVYACPVRTGAHMVSKFISGRLILRLMEAHAESLEEDTQLKDLQEAVEMASCKSLGPAGLLAEFFRRTLPSSYLAY</sequence>
<organism evidence="1 2">
    <name type="scientific">Pleurodeles waltl</name>
    <name type="common">Iberian ribbed newt</name>
    <dbReference type="NCBI Taxonomy" id="8319"/>
    <lineage>
        <taxon>Eukaryota</taxon>
        <taxon>Metazoa</taxon>
        <taxon>Chordata</taxon>
        <taxon>Craniata</taxon>
        <taxon>Vertebrata</taxon>
        <taxon>Euteleostomi</taxon>
        <taxon>Amphibia</taxon>
        <taxon>Batrachia</taxon>
        <taxon>Caudata</taxon>
        <taxon>Salamandroidea</taxon>
        <taxon>Salamandridae</taxon>
        <taxon>Pleurodelinae</taxon>
        <taxon>Pleurodeles</taxon>
    </lineage>
</organism>
<protein>
    <submittedName>
        <fullName evidence="1">Uncharacterized protein</fullName>
    </submittedName>
</protein>
<comment type="caution">
    <text evidence="1">The sequence shown here is derived from an EMBL/GenBank/DDBJ whole genome shotgun (WGS) entry which is preliminary data.</text>
</comment>
<reference evidence="1" key="1">
    <citation type="journal article" date="2022" name="bioRxiv">
        <title>Sequencing and chromosome-scale assembly of the giantPleurodeles waltlgenome.</title>
        <authorList>
            <person name="Brown T."/>
            <person name="Elewa A."/>
            <person name="Iarovenko S."/>
            <person name="Subramanian E."/>
            <person name="Araus A.J."/>
            <person name="Petzold A."/>
            <person name="Susuki M."/>
            <person name="Suzuki K.-i.T."/>
            <person name="Hayashi T."/>
            <person name="Toyoda A."/>
            <person name="Oliveira C."/>
            <person name="Osipova E."/>
            <person name="Leigh N.D."/>
            <person name="Simon A."/>
            <person name="Yun M.H."/>
        </authorList>
    </citation>
    <scope>NUCLEOTIDE SEQUENCE</scope>
    <source>
        <strain evidence="1">20211129_DDA</strain>
        <tissue evidence="1">Liver</tissue>
    </source>
</reference>
<dbReference type="EMBL" id="JANPWB010000001">
    <property type="protein sequence ID" value="KAJ1217561.1"/>
    <property type="molecule type" value="Genomic_DNA"/>
</dbReference>